<gene>
    <name evidence="2" type="ORF">P43SY_006412</name>
</gene>
<evidence type="ECO:0000313" key="3">
    <source>
        <dbReference type="Proteomes" id="UP001209570"/>
    </source>
</evidence>
<accession>A0AAD5M8E2</accession>
<protein>
    <recommendedName>
        <fullName evidence="4">CW-type domain-containing protein</fullName>
    </recommendedName>
</protein>
<comment type="caution">
    <text evidence="2">The sequence shown here is derived from an EMBL/GenBank/DDBJ whole genome shotgun (WGS) entry which is preliminary data.</text>
</comment>
<keyword evidence="3" id="KW-1185">Reference proteome</keyword>
<evidence type="ECO:0000313" key="2">
    <source>
        <dbReference type="EMBL" id="KAJ0408482.1"/>
    </source>
</evidence>
<dbReference type="AlphaFoldDB" id="A0AAD5M8E2"/>
<name>A0AAD5M8E2_PYTIN</name>
<dbReference type="Gene3D" id="3.10.20.90">
    <property type="entry name" value="Phosphatidylinositol 3-kinase Catalytic Subunit, Chain A, domain 1"/>
    <property type="match status" value="1"/>
</dbReference>
<reference evidence="2" key="1">
    <citation type="submission" date="2021-12" db="EMBL/GenBank/DDBJ databases">
        <title>Prjna785345.</title>
        <authorList>
            <person name="Rujirawat T."/>
            <person name="Krajaejun T."/>
        </authorList>
    </citation>
    <scope>NUCLEOTIDE SEQUENCE</scope>
    <source>
        <strain evidence="2">Pi057C3</strain>
    </source>
</reference>
<organism evidence="2 3">
    <name type="scientific">Pythium insidiosum</name>
    <name type="common">Pythiosis disease agent</name>
    <dbReference type="NCBI Taxonomy" id="114742"/>
    <lineage>
        <taxon>Eukaryota</taxon>
        <taxon>Sar</taxon>
        <taxon>Stramenopiles</taxon>
        <taxon>Oomycota</taxon>
        <taxon>Peronosporomycetes</taxon>
        <taxon>Pythiales</taxon>
        <taxon>Pythiaceae</taxon>
        <taxon>Pythium</taxon>
    </lineage>
</organism>
<evidence type="ECO:0008006" key="4">
    <source>
        <dbReference type="Google" id="ProtNLM"/>
    </source>
</evidence>
<dbReference type="Proteomes" id="UP001209570">
    <property type="component" value="Unassembled WGS sequence"/>
</dbReference>
<feature type="compositionally biased region" description="Low complexity" evidence="1">
    <location>
        <begin position="105"/>
        <end position="118"/>
    </location>
</feature>
<sequence>MWSLRVRGPKGKAAVVQIAPDASMTQLCETAAPLLALRGKKNLSFRAGFPPKVIEYESSDLVRTKFANNDTIVVDVATVAAQQRAAAASSSSAASAAGSMKRSAAKRAAASTAPAAQRPAKRGVHTLHPAAAATRVKRSERGSGVRLGSSLEAADDMSQDEAPSGDAAAAAAAAAGGGRKYRRTRAIHLTSQEDVAVQLVQAVGGGSNDRAAKFFRAATRSAVEHQYALTLATARLNAALGRHFEMQELTTSTTASDSAAAVEMRVRFKEGVRKWKEEVVEVLQPLELQAILKYVLLSGGDTGREMLKPFNMAQCSPRVFWNIARLYNGDVAAGLAALCPDEDFSYVDTRSRQLSKKAMEAQANEAAYKQWKRSGSTAPDATPLAPTRRSSSSARAQQDVIEVLSDDEQAAQDAKPTRVDDQRHAEQRALRDAMAHAAMARFHVSARAEDVRSVVQQQAASRRAEIAVADEDDEDVEPTTTVYCDSCNKARILSMAEAAQAQVETADPWTCSQLAGIEGKDGSCAALDDEVEQIAGRKLGLLLLATAQVATRRDLANASLPATLKQLTHPLDATYEALKAKLTAVIDEARLDEVNDAMLEIVGGDEALVGTLELQKLGTPADLVETPADLIVQALRACVSGGEREIALEDVERWQREAKLRLDRVPWMGEWRTI</sequence>
<feature type="region of interest" description="Disordered" evidence="1">
    <location>
        <begin position="366"/>
        <end position="396"/>
    </location>
</feature>
<evidence type="ECO:0000256" key="1">
    <source>
        <dbReference type="SAM" id="MobiDB-lite"/>
    </source>
</evidence>
<proteinExistence type="predicted"/>
<feature type="region of interest" description="Disordered" evidence="1">
    <location>
        <begin position="105"/>
        <end position="146"/>
    </location>
</feature>
<dbReference type="EMBL" id="JAKCXM010000011">
    <property type="protein sequence ID" value="KAJ0408482.1"/>
    <property type="molecule type" value="Genomic_DNA"/>
</dbReference>